<dbReference type="SUPFAM" id="SSF54060">
    <property type="entry name" value="His-Me finger endonucleases"/>
    <property type="match status" value="1"/>
</dbReference>
<gene>
    <name evidence="5" type="ORF">ABB29_12065</name>
</gene>
<dbReference type="SMART" id="SM00380">
    <property type="entry name" value="AP2"/>
    <property type="match status" value="1"/>
</dbReference>
<dbReference type="InterPro" id="IPR003615">
    <property type="entry name" value="HNH_nuc"/>
</dbReference>
<evidence type="ECO:0000313" key="6">
    <source>
        <dbReference type="Proteomes" id="UP000052052"/>
    </source>
</evidence>
<proteinExistence type="predicted"/>
<accession>A0A0R0CHD0</accession>
<dbReference type="STRING" id="344882.ABB29_12065"/>
<keyword evidence="3" id="KW-0804">Transcription</keyword>
<dbReference type="Proteomes" id="UP000052052">
    <property type="component" value="Unassembled WGS sequence"/>
</dbReference>
<dbReference type="InterPro" id="IPR044925">
    <property type="entry name" value="His-Me_finger_sf"/>
</dbReference>
<feature type="domain" description="AP2/ERF" evidence="4">
    <location>
        <begin position="112"/>
        <end position="164"/>
    </location>
</feature>
<protein>
    <recommendedName>
        <fullName evidence="4">AP2/ERF domain-containing protein</fullName>
    </recommendedName>
</protein>
<keyword evidence="6" id="KW-1185">Reference proteome</keyword>
<evidence type="ECO:0000313" key="5">
    <source>
        <dbReference type="EMBL" id="KRG69245.1"/>
    </source>
</evidence>
<evidence type="ECO:0000256" key="3">
    <source>
        <dbReference type="ARBA" id="ARBA00023163"/>
    </source>
</evidence>
<dbReference type="GO" id="GO:0003677">
    <property type="term" value="F:DNA binding"/>
    <property type="evidence" value="ECO:0007669"/>
    <property type="project" value="UniProtKB-KW"/>
</dbReference>
<sequence>MLNADELRKHVLYDPETGFFVWATNGRGRTKRVGERAGSAHSNGYIRIKILGQTYFAHRLAWLLSSGDWPAEEIDHINGNRDDNRIDNLREATVQQNRWNTHGIPKRRKHSRFKGVTKEHRSNRWISQIFHDGKPIRLGSFDTEEQASEAYLSAARRLRGGYAK</sequence>
<dbReference type="Pfam" id="PF13392">
    <property type="entry name" value="HNH_3"/>
    <property type="match status" value="1"/>
</dbReference>
<dbReference type="Gene3D" id="3.30.730.10">
    <property type="entry name" value="AP2/ERF domain"/>
    <property type="match status" value="1"/>
</dbReference>
<evidence type="ECO:0000256" key="2">
    <source>
        <dbReference type="ARBA" id="ARBA00023125"/>
    </source>
</evidence>
<dbReference type="InterPro" id="IPR001471">
    <property type="entry name" value="AP2/ERF_dom"/>
</dbReference>
<dbReference type="PATRIC" id="fig|344882.3.peg.782"/>
<dbReference type="SUPFAM" id="SSF54171">
    <property type="entry name" value="DNA-binding domain"/>
    <property type="match status" value="1"/>
</dbReference>
<keyword evidence="2" id="KW-0238">DNA-binding</keyword>
<evidence type="ECO:0000259" key="4">
    <source>
        <dbReference type="PROSITE" id="PS51032"/>
    </source>
</evidence>
<dbReference type="InterPro" id="IPR036955">
    <property type="entry name" value="AP2/ERF_dom_sf"/>
</dbReference>
<dbReference type="Gene3D" id="3.90.75.20">
    <property type="match status" value="1"/>
</dbReference>
<reference evidence="5 6" key="1">
    <citation type="submission" date="2015-05" db="EMBL/GenBank/DDBJ databases">
        <title>Genome sequencing and analysis of members of genus Stenotrophomonas.</title>
        <authorList>
            <person name="Patil P.P."/>
            <person name="Midha S."/>
            <person name="Patil P.B."/>
        </authorList>
    </citation>
    <scope>NUCLEOTIDE SEQUENCE [LARGE SCALE GENOMIC DNA]</scope>
    <source>
        <strain evidence="5 6">DSM 21858</strain>
    </source>
</reference>
<dbReference type="InterPro" id="IPR016177">
    <property type="entry name" value="DNA-bd_dom_sf"/>
</dbReference>
<name>A0A0R0CHD0_9GAMM</name>
<dbReference type="GO" id="GO:0003700">
    <property type="term" value="F:DNA-binding transcription factor activity"/>
    <property type="evidence" value="ECO:0007669"/>
    <property type="project" value="InterPro"/>
</dbReference>
<organism evidence="5 6">
    <name type="scientific">Pseudoxanthomonas dokdonensis</name>
    <dbReference type="NCBI Taxonomy" id="344882"/>
    <lineage>
        <taxon>Bacteria</taxon>
        <taxon>Pseudomonadati</taxon>
        <taxon>Pseudomonadota</taxon>
        <taxon>Gammaproteobacteria</taxon>
        <taxon>Lysobacterales</taxon>
        <taxon>Lysobacteraceae</taxon>
        <taxon>Pseudoxanthomonas</taxon>
    </lineage>
</organism>
<dbReference type="EMBL" id="LDJL01000011">
    <property type="protein sequence ID" value="KRG69245.1"/>
    <property type="molecule type" value="Genomic_DNA"/>
</dbReference>
<dbReference type="AlphaFoldDB" id="A0A0R0CHD0"/>
<evidence type="ECO:0000256" key="1">
    <source>
        <dbReference type="ARBA" id="ARBA00023015"/>
    </source>
</evidence>
<keyword evidence="1" id="KW-0805">Transcription regulation</keyword>
<comment type="caution">
    <text evidence="5">The sequence shown here is derived from an EMBL/GenBank/DDBJ whole genome shotgun (WGS) entry which is preliminary data.</text>
</comment>
<dbReference type="PROSITE" id="PS51032">
    <property type="entry name" value="AP2_ERF"/>
    <property type="match status" value="1"/>
</dbReference>